<dbReference type="PANTHER" id="PTHR14226:SF57">
    <property type="entry name" value="BLR7027 PROTEIN"/>
    <property type="match status" value="1"/>
</dbReference>
<evidence type="ECO:0000256" key="3">
    <source>
        <dbReference type="ARBA" id="ARBA00023098"/>
    </source>
</evidence>
<dbReference type="GO" id="GO:0016787">
    <property type="term" value="F:hydrolase activity"/>
    <property type="evidence" value="ECO:0007669"/>
    <property type="project" value="UniProtKB-UniRule"/>
</dbReference>
<evidence type="ECO:0000259" key="5">
    <source>
        <dbReference type="PROSITE" id="PS51635"/>
    </source>
</evidence>
<name>C7M1J6_ACIFD</name>
<sequence>MRDEQHELTAFVFAGGGGRGACHVGMLRALFEAGVRPDLVVGASVGALNGVIVAADPTSRSVERLESIWQSLRAARLFPATKLVTLLRYATRRASVFPAEPLMTFIAAHVPVVDLADTTVPMELVLADPRTGEARWERQGPAVALLYGSAAIPGVLPPLVHDGREWVDGGVLHDTPVARAADLGATRIVVLLTGTLADPLPVHERPLEALVRSITLTKRAQLATELAWARERAEVIVLECPAANALDALDFSQTSTLIESGYRTAVRTLAASLEGTPAREAAR</sequence>
<dbReference type="InterPro" id="IPR002641">
    <property type="entry name" value="PNPLA_dom"/>
</dbReference>
<dbReference type="EMBL" id="CP001631">
    <property type="protein sequence ID" value="ACU53045.1"/>
    <property type="molecule type" value="Genomic_DNA"/>
</dbReference>
<reference evidence="6 7" key="1">
    <citation type="journal article" date="2009" name="Stand. Genomic Sci.">
        <title>Complete genome sequence of Acidimicrobium ferrooxidans type strain (ICP).</title>
        <authorList>
            <person name="Clum A."/>
            <person name="Nolan M."/>
            <person name="Lang E."/>
            <person name="Glavina Del Rio T."/>
            <person name="Tice H."/>
            <person name="Copeland A."/>
            <person name="Cheng J.F."/>
            <person name="Lucas S."/>
            <person name="Chen F."/>
            <person name="Bruce D."/>
            <person name="Goodwin L."/>
            <person name="Pitluck S."/>
            <person name="Ivanova N."/>
            <person name="Mavrommatis K."/>
            <person name="Mikhailova N."/>
            <person name="Pati A."/>
            <person name="Chen A."/>
            <person name="Palaniappan K."/>
            <person name="Goker M."/>
            <person name="Spring S."/>
            <person name="Land M."/>
            <person name="Hauser L."/>
            <person name="Chang Y.J."/>
            <person name="Jeffries C.C."/>
            <person name="Chain P."/>
            <person name="Bristow J."/>
            <person name="Eisen J.A."/>
            <person name="Markowitz V."/>
            <person name="Hugenholtz P."/>
            <person name="Kyrpides N.C."/>
            <person name="Klenk H.P."/>
            <person name="Lapidus A."/>
        </authorList>
    </citation>
    <scope>NUCLEOTIDE SEQUENCE [LARGE SCALE GENOMIC DNA]</scope>
    <source>
        <strain evidence="7">DSM 10331 / JCM 15462 / NBRC 103882 / ICP</strain>
    </source>
</reference>
<keyword evidence="1 4" id="KW-0378">Hydrolase</keyword>
<protein>
    <submittedName>
        <fullName evidence="6">Patatin</fullName>
    </submittedName>
</protein>
<proteinExistence type="predicted"/>
<feature type="active site" description="Proton acceptor" evidence="4">
    <location>
        <position position="168"/>
    </location>
</feature>
<accession>C7M1J6</accession>
<evidence type="ECO:0000313" key="7">
    <source>
        <dbReference type="Proteomes" id="UP000000771"/>
    </source>
</evidence>
<evidence type="ECO:0000256" key="2">
    <source>
        <dbReference type="ARBA" id="ARBA00022963"/>
    </source>
</evidence>
<keyword evidence="7" id="KW-1185">Reference proteome</keyword>
<evidence type="ECO:0000313" key="6">
    <source>
        <dbReference type="EMBL" id="ACU53045.1"/>
    </source>
</evidence>
<dbReference type="KEGG" id="afo:Afer_0074"/>
<feature type="domain" description="PNPLA" evidence="5">
    <location>
        <begin position="11"/>
        <end position="181"/>
    </location>
</feature>
<dbReference type="Pfam" id="PF01734">
    <property type="entry name" value="Patatin"/>
    <property type="match status" value="1"/>
</dbReference>
<feature type="short sequence motif" description="DGA/G" evidence="4">
    <location>
        <begin position="168"/>
        <end position="170"/>
    </location>
</feature>
<dbReference type="InterPro" id="IPR050301">
    <property type="entry name" value="NTE"/>
</dbReference>
<dbReference type="PANTHER" id="PTHR14226">
    <property type="entry name" value="NEUROPATHY TARGET ESTERASE/SWISS CHEESE D.MELANOGASTER"/>
    <property type="match status" value="1"/>
</dbReference>
<dbReference type="Gene3D" id="3.40.1090.10">
    <property type="entry name" value="Cytosolic phospholipase A2 catalytic domain"/>
    <property type="match status" value="2"/>
</dbReference>
<dbReference type="SUPFAM" id="SSF52151">
    <property type="entry name" value="FabD/lysophospholipase-like"/>
    <property type="match status" value="1"/>
</dbReference>
<evidence type="ECO:0000256" key="1">
    <source>
        <dbReference type="ARBA" id="ARBA00022801"/>
    </source>
</evidence>
<dbReference type="PROSITE" id="PS51635">
    <property type="entry name" value="PNPLA"/>
    <property type="match status" value="1"/>
</dbReference>
<keyword evidence="3 4" id="KW-0443">Lipid metabolism</keyword>
<dbReference type="InterPro" id="IPR016035">
    <property type="entry name" value="Acyl_Trfase/lysoPLipase"/>
</dbReference>
<keyword evidence="2 4" id="KW-0442">Lipid degradation</keyword>
<gene>
    <name evidence="6" type="ordered locus">Afer_0074</name>
</gene>
<dbReference type="HOGENOM" id="CLU_047251_4_0_11"/>
<dbReference type="eggNOG" id="COG1752">
    <property type="taxonomic scope" value="Bacteria"/>
</dbReference>
<feature type="active site" description="Nucleophile" evidence="4">
    <location>
        <position position="44"/>
    </location>
</feature>
<dbReference type="Proteomes" id="UP000000771">
    <property type="component" value="Chromosome"/>
</dbReference>
<organism evidence="6 7">
    <name type="scientific">Acidimicrobium ferrooxidans (strain DSM 10331 / JCM 15462 / NBRC 103882 / ICP)</name>
    <dbReference type="NCBI Taxonomy" id="525909"/>
    <lineage>
        <taxon>Bacteria</taxon>
        <taxon>Bacillati</taxon>
        <taxon>Actinomycetota</taxon>
        <taxon>Acidimicrobiia</taxon>
        <taxon>Acidimicrobiales</taxon>
        <taxon>Acidimicrobiaceae</taxon>
        <taxon>Acidimicrobium</taxon>
    </lineage>
</organism>
<feature type="short sequence motif" description="GXGXXG" evidence="4">
    <location>
        <begin position="15"/>
        <end position="20"/>
    </location>
</feature>
<dbReference type="STRING" id="525909.Afer_0074"/>
<dbReference type="OrthoDB" id="4080114at2"/>
<evidence type="ECO:0000256" key="4">
    <source>
        <dbReference type="PROSITE-ProRule" id="PRU01161"/>
    </source>
</evidence>
<dbReference type="AlphaFoldDB" id="C7M1J6"/>
<feature type="short sequence motif" description="GXSXG" evidence="4">
    <location>
        <begin position="42"/>
        <end position="46"/>
    </location>
</feature>
<dbReference type="RefSeq" id="WP_012784164.1">
    <property type="nucleotide sequence ID" value="NC_013124.1"/>
</dbReference>
<dbReference type="GO" id="GO:0016042">
    <property type="term" value="P:lipid catabolic process"/>
    <property type="evidence" value="ECO:0007669"/>
    <property type="project" value="UniProtKB-UniRule"/>
</dbReference>